<dbReference type="SUPFAM" id="SSF51182">
    <property type="entry name" value="RmlC-like cupins"/>
    <property type="match status" value="1"/>
</dbReference>
<dbReference type="Proteomes" id="UP000800035">
    <property type="component" value="Unassembled WGS sequence"/>
</dbReference>
<organism evidence="1 2">
    <name type="scientific">Byssothecium circinans</name>
    <dbReference type="NCBI Taxonomy" id="147558"/>
    <lineage>
        <taxon>Eukaryota</taxon>
        <taxon>Fungi</taxon>
        <taxon>Dikarya</taxon>
        <taxon>Ascomycota</taxon>
        <taxon>Pezizomycotina</taxon>
        <taxon>Dothideomycetes</taxon>
        <taxon>Pleosporomycetidae</taxon>
        <taxon>Pleosporales</taxon>
        <taxon>Massarineae</taxon>
        <taxon>Massarinaceae</taxon>
        <taxon>Byssothecium</taxon>
    </lineage>
</organism>
<dbReference type="EMBL" id="ML977009">
    <property type="protein sequence ID" value="KAF1952589.1"/>
    <property type="molecule type" value="Genomic_DNA"/>
</dbReference>
<evidence type="ECO:0000313" key="2">
    <source>
        <dbReference type="Proteomes" id="UP000800035"/>
    </source>
</evidence>
<sequence length="228" mass="26197">MPPPRQKVVTAGQEVVSVFGGAITFRNLPHPTRNFNLEVTFHDHHPHLLRLREHEPPPHFHYLQVEYFQVLEGSLYVDVGPKRVLLTPSDDELPVEAWVRNRVIPGPLSTDQQTTRFLLSGPAAQGPRMLDYIFYENYYRYMDAMIAAGQTIEFIQILSMFDAGGSCVALPWYIPFGMTVSRVMGVVLGRWLGGAMGYQPYYKEWTTDWDTAARRMRSSIFQRRFANS</sequence>
<proteinExistence type="predicted"/>
<dbReference type="InterPro" id="IPR011051">
    <property type="entry name" value="RmlC_Cupin_sf"/>
</dbReference>
<evidence type="ECO:0000313" key="1">
    <source>
        <dbReference type="EMBL" id="KAF1952589.1"/>
    </source>
</evidence>
<keyword evidence="2" id="KW-1185">Reference proteome</keyword>
<dbReference type="OrthoDB" id="9976870at2759"/>
<gene>
    <name evidence="1" type="ORF">CC80DRAFT_495132</name>
</gene>
<accession>A0A6A5TLI8</accession>
<dbReference type="AlphaFoldDB" id="A0A6A5TLI8"/>
<reference evidence="1" key="1">
    <citation type="journal article" date="2020" name="Stud. Mycol.">
        <title>101 Dothideomycetes genomes: a test case for predicting lifestyles and emergence of pathogens.</title>
        <authorList>
            <person name="Haridas S."/>
            <person name="Albert R."/>
            <person name="Binder M."/>
            <person name="Bloem J."/>
            <person name="Labutti K."/>
            <person name="Salamov A."/>
            <person name="Andreopoulos B."/>
            <person name="Baker S."/>
            <person name="Barry K."/>
            <person name="Bills G."/>
            <person name="Bluhm B."/>
            <person name="Cannon C."/>
            <person name="Castanera R."/>
            <person name="Culley D."/>
            <person name="Daum C."/>
            <person name="Ezra D."/>
            <person name="Gonzalez J."/>
            <person name="Henrissat B."/>
            <person name="Kuo A."/>
            <person name="Liang C."/>
            <person name="Lipzen A."/>
            <person name="Lutzoni F."/>
            <person name="Magnuson J."/>
            <person name="Mondo S."/>
            <person name="Nolan M."/>
            <person name="Ohm R."/>
            <person name="Pangilinan J."/>
            <person name="Park H.-J."/>
            <person name="Ramirez L."/>
            <person name="Alfaro M."/>
            <person name="Sun H."/>
            <person name="Tritt A."/>
            <person name="Yoshinaga Y."/>
            <person name="Zwiers L.-H."/>
            <person name="Turgeon B."/>
            <person name="Goodwin S."/>
            <person name="Spatafora J."/>
            <person name="Crous P."/>
            <person name="Grigoriev I."/>
        </authorList>
    </citation>
    <scope>NUCLEOTIDE SEQUENCE</scope>
    <source>
        <strain evidence="1">CBS 675.92</strain>
    </source>
</reference>
<name>A0A6A5TLI8_9PLEO</name>
<evidence type="ECO:0008006" key="3">
    <source>
        <dbReference type="Google" id="ProtNLM"/>
    </source>
</evidence>
<protein>
    <recommendedName>
        <fullName evidence="3">Cupin 2 conserved barrel domain-containing protein</fullName>
    </recommendedName>
</protein>